<dbReference type="InterPro" id="IPR018113">
    <property type="entry name" value="PTrfase_EIIB_Cys"/>
</dbReference>
<dbReference type="GO" id="GO:0016301">
    <property type="term" value="F:kinase activity"/>
    <property type="evidence" value="ECO:0007669"/>
    <property type="project" value="UniProtKB-KW"/>
</dbReference>
<evidence type="ECO:0000256" key="4">
    <source>
        <dbReference type="ARBA" id="ARBA00022683"/>
    </source>
</evidence>
<evidence type="ECO:0000259" key="7">
    <source>
        <dbReference type="PROSITE" id="PS51098"/>
    </source>
</evidence>
<keyword evidence="1" id="KW-0813">Transport</keyword>
<evidence type="ECO:0000256" key="2">
    <source>
        <dbReference type="ARBA" id="ARBA00022597"/>
    </source>
</evidence>
<dbReference type="AlphaFoldDB" id="A0AAU1ZP47"/>
<feature type="domain" description="PTS EIIB type-1" evidence="7">
    <location>
        <begin position="7"/>
        <end position="89"/>
    </location>
</feature>
<keyword evidence="4" id="KW-0598">Phosphotransferase system</keyword>
<evidence type="ECO:0000256" key="5">
    <source>
        <dbReference type="ARBA" id="ARBA00022777"/>
    </source>
</evidence>
<evidence type="ECO:0000256" key="1">
    <source>
        <dbReference type="ARBA" id="ARBA00022448"/>
    </source>
</evidence>
<protein>
    <submittedName>
        <fullName evidence="8">PTS transporter subunit EIIB</fullName>
    </submittedName>
</protein>
<dbReference type="Pfam" id="PF00367">
    <property type="entry name" value="PTS_EIIB"/>
    <property type="match status" value="1"/>
</dbReference>
<reference evidence="8" key="1">
    <citation type="submission" date="2022-10" db="EMBL/GenBank/DDBJ databases">
        <title>The complete genomes of actinobacterial strains from the NBC collection.</title>
        <authorList>
            <person name="Joergensen T.S."/>
            <person name="Alvarez Arevalo M."/>
            <person name="Sterndorff E.B."/>
            <person name="Faurdal D."/>
            <person name="Vuksanovic O."/>
            <person name="Mourched A.-S."/>
            <person name="Charusanti P."/>
            <person name="Shaw S."/>
            <person name="Blin K."/>
            <person name="Weber T."/>
        </authorList>
    </citation>
    <scope>NUCLEOTIDE SEQUENCE</scope>
    <source>
        <strain evidence="8">NBC_00093</strain>
    </source>
</reference>
<dbReference type="SUPFAM" id="SSF55604">
    <property type="entry name" value="Glucose permease domain IIB"/>
    <property type="match status" value="1"/>
</dbReference>
<evidence type="ECO:0000256" key="6">
    <source>
        <dbReference type="PROSITE-ProRule" id="PRU00421"/>
    </source>
</evidence>
<feature type="active site" description="Phosphocysteine intermediate; for EIIB activity" evidence="6">
    <location>
        <position position="29"/>
    </location>
</feature>
<evidence type="ECO:0000313" key="8">
    <source>
        <dbReference type="EMBL" id="WTT14184.1"/>
    </source>
</evidence>
<dbReference type="InterPro" id="IPR001996">
    <property type="entry name" value="PTS_IIB_1"/>
</dbReference>
<gene>
    <name evidence="8" type="ORF">OHA22_00990</name>
</gene>
<dbReference type="InterPro" id="IPR036878">
    <property type="entry name" value="Glu_permease_IIB"/>
</dbReference>
<dbReference type="PROSITE" id="PS51098">
    <property type="entry name" value="PTS_EIIB_TYPE_1"/>
    <property type="match status" value="1"/>
</dbReference>
<keyword evidence="2" id="KW-0762">Sugar transport</keyword>
<dbReference type="EMBL" id="CP108222">
    <property type="protein sequence ID" value="WTT14184.1"/>
    <property type="molecule type" value="Genomic_DNA"/>
</dbReference>
<sequence>MPAPSGEQDAGAILRGVGGRENVTRLTHCFVRLRFVLLDPAAADLDALRAHPLVAFAVWQTDELHVAPRRDLFRLFAELSDEVGDTGAP</sequence>
<proteinExistence type="predicted"/>
<keyword evidence="5" id="KW-0418">Kinase</keyword>
<evidence type="ECO:0000256" key="3">
    <source>
        <dbReference type="ARBA" id="ARBA00022679"/>
    </source>
</evidence>
<organism evidence="8">
    <name type="scientific">Streptomyces sp. NBC_00093</name>
    <dbReference type="NCBI Taxonomy" id="2975649"/>
    <lineage>
        <taxon>Bacteria</taxon>
        <taxon>Bacillati</taxon>
        <taxon>Actinomycetota</taxon>
        <taxon>Actinomycetes</taxon>
        <taxon>Kitasatosporales</taxon>
        <taxon>Streptomycetaceae</taxon>
        <taxon>Streptomyces</taxon>
    </lineage>
</organism>
<keyword evidence="3" id="KW-0808">Transferase</keyword>
<name>A0AAU1ZP47_9ACTN</name>
<accession>A0AAU1ZP47</accession>
<dbReference type="Gene3D" id="3.30.1360.60">
    <property type="entry name" value="Glucose permease domain IIB"/>
    <property type="match status" value="1"/>
</dbReference>
<dbReference type="GO" id="GO:0008982">
    <property type="term" value="F:protein-N(PI)-phosphohistidine-sugar phosphotransferase activity"/>
    <property type="evidence" value="ECO:0007669"/>
    <property type="project" value="InterPro"/>
</dbReference>
<dbReference type="GO" id="GO:0009401">
    <property type="term" value="P:phosphoenolpyruvate-dependent sugar phosphotransferase system"/>
    <property type="evidence" value="ECO:0007669"/>
    <property type="project" value="UniProtKB-KW"/>
</dbReference>